<evidence type="ECO:0008006" key="3">
    <source>
        <dbReference type="Google" id="ProtNLM"/>
    </source>
</evidence>
<gene>
    <name evidence="2" type="ORF">NAES01612_LOCUS8679</name>
</gene>
<feature type="chain" id="PRO_5031310631" description="Transmembrane 9 superfamily member" evidence="1">
    <location>
        <begin position="20"/>
        <end position="230"/>
    </location>
</feature>
<dbReference type="EMBL" id="HBKR01013098">
    <property type="protein sequence ID" value="CAE2299720.1"/>
    <property type="molecule type" value="Transcribed_RNA"/>
</dbReference>
<accession>A0A7S4KMM7</accession>
<proteinExistence type="predicted"/>
<keyword evidence="1" id="KW-0732">Signal</keyword>
<dbReference type="AlphaFoldDB" id="A0A7S4KMM7"/>
<reference evidence="2" key="1">
    <citation type="submission" date="2021-01" db="EMBL/GenBank/DDBJ databases">
        <authorList>
            <person name="Corre E."/>
            <person name="Pelletier E."/>
            <person name="Niang G."/>
            <person name="Scheremetjew M."/>
            <person name="Finn R."/>
            <person name="Kale V."/>
            <person name="Holt S."/>
            <person name="Cochrane G."/>
            <person name="Meng A."/>
            <person name="Brown T."/>
            <person name="Cohen L."/>
        </authorList>
    </citation>
    <scope>NUCLEOTIDE SEQUENCE</scope>
    <source>
        <strain evidence="2">SoJaBio B1-5/56/2</strain>
    </source>
</reference>
<organism evidence="2">
    <name type="scientific">Paramoeba aestuarina</name>
    <dbReference type="NCBI Taxonomy" id="180227"/>
    <lineage>
        <taxon>Eukaryota</taxon>
        <taxon>Amoebozoa</taxon>
        <taxon>Discosea</taxon>
        <taxon>Flabellinia</taxon>
        <taxon>Dactylopodida</taxon>
        <taxon>Paramoebidae</taxon>
        <taxon>Paramoeba</taxon>
    </lineage>
</organism>
<protein>
    <recommendedName>
        <fullName evidence="3">Transmembrane 9 superfamily member</fullName>
    </recommendedName>
</protein>
<evidence type="ECO:0000313" key="2">
    <source>
        <dbReference type="EMBL" id="CAE2299720.1"/>
    </source>
</evidence>
<name>A0A7S4KMM7_9EUKA</name>
<feature type="signal peptide" evidence="1">
    <location>
        <begin position="1"/>
        <end position="19"/>
    </location>
</feature>
<sequence>MNPFFFFLLFLPFFPIITADSPSITFLGVKQDLTTFSSFGQKGFWVPGFNCQMYEYEKETNYSEVDKLEPWTGPLVHILRYQILEYPNHTFSMDGPCSVICGDDSFADVVLPDGEKGKSGILYDPAADENSNNSVNRVMLNDGVPESFILSIVVDNSNQMYDSVNKIDARGEHDKKSIEPDVVPEPGEGAFNGIPDLYQFRYDNFSPNDYIKIRFNGGETGASFGGMLFD</sequence>
<evidence type="ECO:0000256" key="1">
    <source>
        <dbReference type="SAM" id="SignalP"/>
    </source>
</evidence>